<reference evidence="1 2" key="1">
    <citation type="submission" date="2019-11" db="EMBL/GenBank/DDBJ databases">
        <authorList>
            <person name="Zheng R.K."/>
            <person name="Sun C.M."/>
        </authorList>
    </citation>
    <scope>NUCLEOTIDE SEQUENCE [LARGE SCALE GENOMIC DNA]</scope>
    <source>
        <strain evidence="1 2">WC007</strain>
    </source>
</reference>
<proteinExistence type="predicted"/>
<protein>
    <recommendedName>
        <fullName evidence="3">Carboxypeptidase-like regulatory domain-containing protein</fullName>
    </recommendedName>
</protein>
<evidence type="ECO:0000313" key="2">
    <source>
        <dbReference type="Proteomes" id="UP000428260"/>
    </source>
</evidence>
<organism evidence="1 2">
    <name type="scientific">Maribellus comscasis</name>
    <dbReference type="NCBI Taxonomy" id="2681766"/>
    <lineage>
        <taxon>Bacteria</taxon>
        <taxon>Pseudomonadati</taxon>
        <taxon>Bacteroidota</taxon>
        <taxon>Bacteroidia</taxon>
        <taxon>Marinilabiliales</taxon>
        <taxon>Prolixibacteraceae</taxon>
        <taxon>Maribellus</taxon>
    </lineage>
</organism>
<name>A0A6I6JUZ7_9BACT</name>
<sequence>MAMKIINKTIFFFLLAVTLNGYTQDDVVVDPMLIRLQAKIISTADSSAVPYANIVNNRTHSGTITNADGFFSLEMLNIDSLVVSSVGYQKAVLKVPYNYNGNSVLVFLLKPMNYNLGEVQVKGERQNVDLGLETGKPTDIPVELRGDAFNEKPPVVAALFSPISFWQYHLSKREKQKREVRKAIALEKNWEMHSQNYNKEMVIFLTGMTEPQADSFMVWFNGKDVLPYTSNEYQVRASILEYFEIYKREGRLK</sequence>
<dbReference type="SUPFAM" id="SSF49464">
    <property type="entry name" value="Carboxypeptidase regulatory domain-like"/>
    <property type="match status" value="1"/>
</dbReference>
<dbReference type="EMBL" id="CP046401">
    <property type="protein sequence ID" value="QGY44888.1"/>
    <property type="molecule type" value="Genomic_DNA"/>
</dbReference>
<dbReference type="Pfam" id="PF13715">
    <property type="entry name" value="CarbopepD_reg_2"/>
    <property type="match status" value="1"/>
</dbReference>
<evidence type="ECO:0000313" key="1">
    <source>
        <dbReference type="EMBL" id="QGY44888.1"/>
    </source>
</evidence>
<dbReference type="RefSeq" id="WP_158867624.1">
    <property type="nucleotide sequence ID" value="NZ_CP046401.1"/>
</dbReference>
<dbReference type="InterPro" id="IPR008969">
    <property type="entry name" value="CarboxyPept-like_regulatory"/>
</dbReference>
<keyword evidence="2" id="KW-1185">Reference proteome</keyword>
<dbReference type="Proteomes" id="UP000428260">
    <property type="component" value="Chromosome"/>
</dbReference>
<dbReference type="AlphaFoldDB" id="A0A6I6JUZ7"/>
<dbReference type="KEGG" id="mcos:GM418_14780"/>
<accession>A0A6I6JUZ7</accession>
<evidence type="ECO:0008006" key="3">
    <source>
        <dbReference type="Google" id="ProtNLM"/>
    </source>
</evidence>
<gene>
    <name evidence="1" type="ORF">GM418_14780</name>
</gene>